<keyword evidence="2" id="KW-1185">Reference proteome</keyword>
<dbReference type="SUPFAM" id="SSF53850">
    <property type="entry name" value="Periplasmic binding protein-like II"/>
    <property type="match status" value="1"/>
</dbReference>
<evidence type="ECO:0000313" key="1">
    <source>
        <dbReference type="EMBL" id="GAL27248.1"/>
    </source>
</evidence>
<dbReference type="Proteomes" id="UP000029223">
    <property type="component" value="Unassembled WGS sequence"/>
</dbReference>
<evidence type="ECO:0000313" key="2">
    <source>
        <dbReference type="Proteomes" id="UP000029223"/>
    </source>
</evidence>
<proteinExistence type="predicted"/>
<organism evidence="1 2">
    <name type="scientific">Vibrio variabilis</name>
    <dbReference type="NCBI Taxonomy" id="990271"/>
    <lineage>
        <taxon>Bacteria</taxon>
        <taxon>Pseudomonadati</taxon>
        <taxon>Pseudomonadota</taxon>
        <taxon>Gammaproteobacteria</taxon>
        <taxon>Vibrionales</taxon>
        <taxon>Vibrionaceae</taxon>
        <taxon>Vibrio</taxon>
    </lineage>
</organism>
<gene>
    <name evidence="1" type="ORF">JCM19239_2060</name>
</gene>
<protein>
    <submittedName>
        <fullName evidence="1">Uncharacterized protein</fullName>
    </submittedName>
</protein>
<dbReference type="Gene3D" id="3.40.190.10">
    <property type="entry name" value="Periplasmic binding protein-like II"/>
    <property type="match status" value="1"/>
</dbReference>
<accession>A0ABQ0JER4</accession>
<reference evidence="2" key="1">
    <citation type="submission" date="2014-09" db="EMBL/GenBank/DDBJ databases">
        <title>Vibrio variabilis JCM 19239. (C206) whole genome shotgun sequence.</title>
        <authorList>
            <person name="Sawabe T."/>
            <person name="Meirelles P."/>
            <person name="Nakanishi M."/>
            <person name="Sayaka M."/>
            <person name="Hattori M."/>
            <person name="Ohkuma M."/>
        </authorList>
    </citation>
    <scope>NUCLEOTIDE SEQUENCE [LARGE SCALE GENOMIC DNA]</scope>
    <source>
        <strain evidence="2">JCM 19239</strain>
    </source>
</reference>
<reference evidence="2" key="2">
    <citation type="submission" date="2014-09" db="EMBL/GenBank/DDBJ databases">
        <authorList>
            <consortium name="NBRP consortium"/>
            <person name="Sawabe T."/>
            <person name="Meirelles P."/>
            <person name="Nakanishi M."/>
            <person name="Sayaka M."/>
            <person name="Hattori M."/>
            <person name="Ohkuma M."/>
        </authorList>
    </citation>
    <scope>NUCLEOTIDE SEQUENCE [LARGE SCALE GENOMIC DNA]</scope>
    <source>
        <strain evidence="2">JCM 19239</strain>
    </source>
</reference>
<name>A0ABQ0JER4_9VIBR</name>
<comment type="caution">
    <text evidence="1">The sequence shown here is derived from an EMBL/GenBank/DDBJ whole genome shotgun (WGS) entry which is preliminary data.</text>
</comment>
<sequence length="117" mass="12907">MDYNGPGWAIPTAAKDKEAAKRWIDFWMQDENLQIFVTADTGLSTLKGGTSGLPAVAEAYEAARNAGHVVTFPVGRSFPAQLGADMPNDITSFMLNPDQDYTQILERWDQTAAKERQ</sequence>
<dbReference type="EMBL" id="BBMS01000027">
    <property type="protein sequence ID" value="GAL27248.1"/>
    <property type="molecule type" value="Genomic_DNA"/>
</dbReference>